<name>A0AAV4FQS6_9GAST</name>
<sequence>MNGGWNQNLGKARKPCGVLSCTEDINVSVSSASDEDQNDSNVVINQITSMYVFKGVPTISGNATGKRQVRIASVTSTSPRHSRVANGRKVDGLLESGRATITVELVKQEDCESEFICQVRGMDRKGREVVSSIRLVQHEDRKRNLVYDGSSVQPTTLQLLTAIHQLVNQAVTSLENRMGDKIKTLESNMEDRIKTLESNMRDRMKTLESNEEDRVKIIGDQIVDLKSSLSTGIDEFKSTIEERMRQLQKDITSKSDSFEHHLDSKFDSFENRVEDKIDNSNNLNELIQLDVKVSKQLEQFRQEAKTDIRDSLTDLTQKSDEAQRKALGNFTESVEITLDKTTKILTSSVKSQYDDFMNFGQEKLLAIKNYTEAINYLLTSGELSTHCLQNDTDDSEIKAV</sequence>
<protein>
    <submittedName>
        <fullName evidence="1">Apolipoprotein A1/A4/E</fullName>
    </submittedName>
</protein>
<dbReference type="AlphaFoldDB" id="A0AAV4FQS6"/>
<dbReference type="EMBL" id="BMAT01011586">
    <property type="protein sequence ID" value="GFR75339.1"/>
    <property type="molecule type" value="Genomic_DNA"/>
</dbReference>
<dbReference type="SUPFAM" id="SSF58113">
    <property type="entry name" value="Apolipoprotein A-I"/>
    <property type="match status" value="1"/>
</dbReference>
<keyword evidence="2" id="KW-1185">Reference proteome</keyword>
<proteinExistence type="predicted"/>
<feature type="non-terminal residue" evidence="1">
    <location>
        <position position="400"/>
    </location>
</feature>
<organism evidence="1 2">
    <name type="scientific">Elysia marginata</name>
    <dbReference type="NCBI Taxonomy" id="1093978"/>
    <lineage>
        <taxon>Eukaryota</taxon>
        <taxon>Metazoa</taxon>
        <taxon>Spiralia</taxon>
        <taxon>Lophotrochozoa</taxon>
        <taxon>Mollusca</taxon>
        <taxon>Gastropoda</taxon>
        <taxon>Heterobranchia</taxon>
        <taxon>Euthyneura</taxon>
        <taxon>Panpulmonata</taxon>
        <taxon>Sacoglossa</taxon>
        <taxon>Placobranchoidea</taxon>
        <taxon>Plakobranchidae</taxon>
        <taxon>Elysia</taxon>
    </lineage>
</organism>
<comment type="caution">
    <text evidence="1">The sequence shown here is derived from an EMBL/GenBank/DDBJ whole genome shotgun (WGS) entry which is preliminary data.</text>
</comment>
<gene>
    <name evidence="1" type="ORF">ElyMa_005774900</name>
</gene>
<dbReference type="Proteomes" id="UP000762676">
    <property type="component" value="Unassembled WGS sequence"/>
</dbReference>
<accession>A0AAV4FQS6</accession>
<reference evidence="1 2" key="1">
    <citation type="journal article" date="2021" name="Elife">
        <title>Chloroplast acquisition without the gene transfer in kleptoplastic sea slugs, Plakobranchus ocellatus.</title>
        <authorList>
            <person name="Maeda T."/>
            <person name="Takahashi S."/>
            <person name="Yoshida T."/>
            <person name="Shimamura S."/>
            <person name="Takaki Y."/>
            <person name="Nagai Y."/>
            <person name="Toyoda A."/>
            <person name="Suzuki Y."/>
            <person name="Arimoto A."/>
            <person name="Ishii H."/>
            <person name="Satoh N."/>
            <person name="Nishiyama T."/>
            <person name="Hasebe M."/>
            <person name="Maruyama T."/>
            <person name="Minagawa J."/>
            <person name="Obokata J."/>
            <person name="Shigenobu S."/>
        </authorList>
    </citation>
    <scope>NUCLEOTIDE SEQUENCE [LARGE SCALE GENOMIC DNA]</scope>
</reference>
<evidence type="ECO:0000313" key="1">
    <source>
        <dbReference type="EMBL" id="GFR75339.1"/>
    </source>
</evidence>
<evidence type="ECO:0000313" key="2">
    <source>
        <dbReference type="Proteomes" id="UP000762676"/>
    </source>
</evidence>
<dbReference type="Gene3D" id="1.20.120.20">
    <property type="entry name" value="Apolipoprotein"/>
    <property type="match status" value="1"/>
</dbReference>